<proteinExistence type="predicted"/>
<feature type="compositionally biased region" description="Basic and acidic residues" evidence="1">
    <location>
        <begin position="200"/>
        <end position="255"/>
    </location>
</feature>
<accession>A0AAW1IF48</accession>
<dbReference type="AlphaFoldDB" id="A0AAW1IF48"/>
<gene>
    <name evidence="2" type="ORF">QE152_g35770</name>
</gene>
<organism evidence="2 3">
    <name type="scientific">Popillia japonica</name>
    <name type="common">Japanese beetle</name>
    <dbReference type="NCBI Taxonomy" id="7064"/>
    <lineage>
        <taxon>Eukaryota</taxon>
        <taxon>Metazoa</taxon>
        <taxon>Ecdysozoa</taxon>
        <taxon>Arthropoda</taxon>
        <taxon>Hexapoda</taxon>
        <taxon>Insecta</taxon>
        <taxon>Pterygota</taxon>
        <taxon>Neoptera</taxon>
        <taxon>Endopterygota</taxon>
        <taxon>Coleoptera</taxon>
        <taxon>Polyphaga</taxon>
        <taxon>Scarabaeiformia</taxon>
        <taxon>Scarabaeidae</taxon>
        <taxon>Rutelinae</taxon>
        <taxon>Popillia</taxon>
    </lineage>
</organism>
<keyword evidence="3" id="KW-1185">Reference proteome</keyword>
<reference evidence="2 3" key="1">
    <citation type="journal article" date="2024" name="BMC Genomics">
        <title>De novo assembly and annotation of Popillia japonica's genome with initial clues to its potential as an invasive pest.</title>
        <authorList>
            <person name="Cucini C."/>
            <person name="Boschi S."/>
            <person name="Funari R."/>
            <person name="Cardaioli E."/>
            <person name="Iannotti N."/>
            <person name="Marturano G."/>
            <person name="Paoli F."/>
            <person name="Bruttini M."/>
            <person name="Carapelli A."/>
            <person name="Frati F."/>
            <person name="Nardi F."/>
        </authorList>
    </citation>
    <scope>NUCLEOTIDE SEQUENCE [LARGE SCALE GENOMIC DNA]</scope>
    <source>
        <strain evidence="2">DMR45628</strain>
    </source>
</reference>
<protein>
    <submittedName>
        <fullName evidence="2">Uncharacterized protein</fullName>
    </submittedName>
</protein>
<feature type="region of interest" description="Disordered" evidence="1">
    <location>
        <begin position="169"/>
        <end position="255"/>
    </location>
</feature>
<dbReference type="Proteomes" id="UP001458880">
    <property type="component" value="Unassembled WGS sequence"/>
</dbReference>
<comment type="caution">
    <text evidence="2">The sequence shown here is derived from an EMBL/GenBank/DDBJ whole genome shotgun (WGS) entry which is preliminary data.</text>
</comment>
<evidence type="ECO:0000256" key="1">
    <source>
        <dbReference type="SAM" id="MobiDB-lite"/>
    </source>
</evidence>
<sequence>MPPVKGKMHAYTEEAINNAIEDVLRGTPVATAAKKHSVPRATHSNKAIVKTPRYRRMGPESILKKDEEDLFVDWIVTIAKVGFPITRPELLDSVQQLIQELQRENPFSGNRPVTTYTADIASTTQTRDLTDENQPENFTERSSEGHLQLEAIAEEFGDKTPTKVVNRLNMSEENTDIENSETLTNKKEKLPSVATSKQWQEYDSKKTQIKKENEERQQERARERQLKKENMAIEKALKEQLKTKKDNRKEPEKGN</sequence>
<name>A0AAW1IF48_POPJA</name>
<evidence type="ECO:0000313" key="2">
    <source>
        <dbReference type="EMBL" id="KAK9688121.1"/>
    </source>
</evidence>
<dbReference type="EMBL" id="JASPKY010000605">
    <property type="protein sequence ID" value="KAK9688121.1"/>
    <property type="molecule type" value="Genomic_DNA"/>
</dbReference>
<evidence type="ECO:0000313" key="3">
    <source>
        <dbReference type="Proteomes" id="UP001458880"/>
    </source>
</evidence>